<feature type="transmembrane region" description="Helical" evidence="1">
    <location>
        <begin position="101"/>
        <end position="121"/>
    </location>
</feature>
<dbReference type="Pfam" id="PF26626">
    <property type="entry name" value="DUF8201"/>
    <property type="match status" value="1"/>
</dbReference>
<keyword evidence="1" id="KW-0472">Membrane</keyword>
<protein>
    <recommendedName>
        <fullName evidence="2">DUF8201 domain-containing protein</fullName>
    </recommendedName>
</protein>
<feature type="transmembrane region" description="Helical" evidence="1">
    <location>
        <begin position="6"/>
        <end position="27"/>
    </location>
</feature>
<name>A0A212J0V2_9BACT</name>
<dbReference type="AlphaFoldDB" id="A0A212J0V2"/>
<feature type="transmembrane region" description="Helical" evidence="1">
    <location>
        <begin position="406"/>
        <end position="423"/>
    </location>
</feature>
<sequence>MLANFITWTVIFFILFSFGDMLLALYNRICERDEEYNPVDKLLLGLCFLIIPLSLWSLWLPSNQVFLFIIFPVSVSYWAVCRKRLLYAYNCIVKLTKGVSLPFQSVLMILFLLFSLYFFTWQQDVYDSAFYHYQNIRWNEEYAVVPGVANLDDRFGFNSSYFLLSAIFSFRFLLGEAIYPLQPLVVTVIGCWVIYELFISKYEVKRVIILLSYILLFWVSIYFLGNTSTDILPNFIVFYIIARIVLYPKLLKTNYLIGIVLPVFLLTCKLSFFPIGLISIYLLYNLFKEKKYKVISFVCITGLLILIPWLIRNVIISGYLIYPFYQIDLFSFDWKVPREVAMREKDYIFDIGYYFFRIALRYPGESARDPLFVNILTDVIYLLTLCSFIFASYLMLKKGKEIKSHIYLLYIVFFASVAVWVFGGPDIRFVPGILCAVVFTGGVLSYRGSDQKRYLPGFGKILVCAFIFSIGLWTSRCYYNFYPQIKEYDIHPFSHTMLKPYSITDQQKARGLDITDEFLPYAINNEQTIWVSEGLPHDMTLPASIASHYAKFIPLQCIEARGYKIQDGYRVKEECR</sequence>
<feature type="transmembrane region" description="Helical" evidence="1">
    <location>
        <begin position="295"/>
        <end position="322"/>
    </location>
</feature>
<evidence type="ECO:0000259" key="2">
    <source>
        <dbReference type="Pfam" id="PF26626"/>
    </source>
</evidence>
<accession>A0A212J0V2</accession>
<dbReference type="RefSeq" id="WP_296938653.1">
    <property type="nucleotide sequence ID" value="NZ_LT599032.1"/>
</dbReference>
<evidence type="ECO:0000313" key="3">
    <source>
        <dbReference type="EMBL" id="SBV93050.1"/>
    </source>
</evidence>
<feature type="transmembrane region" description="Helical" evidence="1">
    <location>
        <begin position="256"/>
        <end position="283"/>
    </location>
</feature>
<feature type="transmembrane region" description="Helical" evidence="1">
    <location>
        <begin position="429"/>
        <end position="446"/>
    </location>
</feature>
<feature type="domain" description="DUF8201" evidence="2">
    <location>
        <begin position="1"/>
        <end position="432"/>
    </location>
</feature>
<feature type="transmembrane region" description="Helical" evidence="1">
    <location>
        <begin position="65"/>
        <end position="81"/>
    </location>
</feature>
<evidence type="ECO:0000256" key="1">
    <source>
        <dbReference type="SAM" id="Phobius"/>
    </source>
</evidence>
<dbReference type="InterPro" id="IPR058065">
    <property type="entry name" value="LIC_10190-like"/>
</dbReference>
<dbReference type="InterPro" id="IPR058514">
    <property type="entry name" value="DUF8201"/>
</dbReference>
<keyword evidence="1" id="KW-1133">Transmembrane helix</keyword>
<gene>
    <name evidence="3" type="ORF">KL86DYS1_10767</name>
</gene>
<feature type="transmembrane region" description="Helical" evidence="1">
    <location>
        <begin position="206"/>
        <end position="224"/>
    </location>
</feature>
<proteinExistence type="predicted"/>
<feature type="transmembrane region" description="Helical" evidence="1">
    <location>
        <begin position="39"/>
        <end position="59"/>
    </location>
</feature>
<reference evidence="3" key="1">
    <citation type="submission" date="2016-04" db="EMBL/GenBank/DDBJ databases">
        <authorList>
            <person name="Evans L.H."/>
            <person name="Alamgir A."/>
            <person name="Owens N."/>
            <person name="Weber N.D."/>
            <person name="Virtaneva K."/>
            <person name="Barbian K."/>
            <person name="Babar A."/>
            <person name="Rosenke K."/>
        </authorList>
    </citation>
    <scope>NUCLEOTIDE SEQUENCE</scope>
    <source>
        <strain evidence="3">86-1</strain>
    </source>
</reference>
<feature type="transmembrane region" description="Helical" evidence="1">
    <location>
        <begin position="371"/>
        <end position="394"/>
    </location>
</feature>
<feature type="transmembrane region" description="Helical" evidence="1">
    <location>
        <begin position="458"/>
        <end position="475"/>
    </location>
</feature>
<dbReference type="EMBL" id="FLUM01000001">
    <property type="protein sequence ID" value="SBV93050.1"/>
    <property type="molecule type" value="Genomic_DNA"/>
</dbReference>
<dbReference type="NCBIfam" id="NF047510">
    <property type="entry name" value="LIC_10190_fam"/>
    <property type="match status" value="1"/>
</dbReference>
<organism evidence="3">
    <name type="scientific">uncultured Dysgonomonas sp</name>
    <dbReference type="NCBI Taxonomy" id="206096"/>
    <lineage>
        <taxon>Bacteria</taxon>
        <taxon>Pseudomonadati</taxon>
        <taxon>Bacteroidota</taxon>
        <taxon>Bacteroidia</taxon>
        <taxon>Bacteroidales</taxon>
        <taxon>Dysgonomonadaceae</taxon>
        <taxon>Dysgonomonas</taxon>
        <taxon>environmental samples</taxon>
    </lineage>
</organism>
<keyword evidence="1" id="KW-0812">Transmembrane</keyword>
<feature type="transmembrane region" description="Helical" evidence="1">
    <location>
        <begin position="181"/>
        <end position="200"/>
    </location>
</feature>